<dbReference type="Proteomes" id="UP000050525">
    <property type="component" value="Unassembled WGS sequence"/>
</dbReference>
<name>A0A151MQF7_ALLMI</name>
<keyword evidence="2" id="KW-1185">Reference proteome</keyword>
<proteinExistence type="predicted"/>
<dbReference type="EMBL" id="AKHW03005461">
    <property type="protein sequence ID" value="KYO26776.1"/>
    <property type="molecule type" value="Genomic_DNA"/>
</dbReference>
<dbReference type="AlphaFoldDB" id="A0A151MQF7"/>
<evidence type="ECO:0000313" key="1">
    <source>
        <dbReference type="EMBL" id="KYO26776.1"/>
    </source>
</evidence>
<protein>
    <submittedName>
        <fullName evidence="1">Uncharacterized protein</fullName>
    </submittedName>
</protein>
<evidence type="ECO:0000313" key="2">
    <source>
        <dbReference type="Proteomes" id="UP000050525"/>
    </source>
</evidence>
<reference evidence="1 2" key="1">
    <citation type="journal article" date="2012" name="Genome Biol.">
        <title>Sequencing three crocodilian genomes to illuminate the evolution of archosaurs and amniotes.</title>
        <authorList>
            <person name="St John J.A."/>
            <person name="Braun E.L."/>
            <person name="Isberg S.R."/>
            <person name="Miles L.G."/>
            <person name="Chong A.Y."/>
            <person name="Gongora J."/>
            <person name="Dalzell P."/>
            <person name="Moran C."/>
            <person name="Bed'hom B."/>
            <person name="Abzhanov A."/>
            <person name="Burgess S.C."/>
            <person name="Cooksey A.M."/>
            <person name="Castoe T.A."/>
            <person name="Crawford N.G."/>
            <person name="Densmore L.D."/>
            <person name="Drew J.C."/>
            <person name="Edwards S.V."/>
            <person name="Faircloth B.C."/>
            <person name="Fujita M.K."/>
            <person name="Greenwold M.J."/>
            <person name="Hoffmann F.G."/>
            <person name="Howard J.M."/>
            <person name="Iguchi T."/>
            <person name="Janes D.E."/>
            <person name="Khan S.Y."/>
            <person name="Kohno S."/>
            <person name="de Koning A.J."/>
            <person name="Lance S.L."/>
            <person name="McCarthy F.M."/>
            <person name="McCormack J.E."/>
            <person name="Merchant M.E."/>
            <person name="Peterson D.G."/>
            <person name="Pollock D.D."/>
            <person name="Pourmand N."/>
            <person name="Raney B.J."/>
            <person name="Roessler K.A."/>
            <person name="Sanford J.R."/>
            <person name="Sawyer R.H."/>
            <person name="Schmidt C.J."/>
            <person name="Triplett E.W."/>
            <person name="Tuberville T.D."/>
            <person name="Venegas-Anaya M."/>
            <person name="Howard J.T."/>
            <person name="Jarvis E.D."/>
            <person name="Guillette L.J.Jr."/>
            <person name="Glenn T.C."/>
            <person name="Green R.E."/>
            <person name="Ray D.A."/>
        </authorList>
    </citation>
    <scope>NUCLEOTIDE SEQUENCE [LARGE SCALE GENOMIC DNA]</scope>
    <source>
        <strain evidence="1">KSC_2009_1</strain>
    </source>
</reference>
<accession>A0A151MQF7</accession>
<sequence>MERGVFSALWHMWNIVRQKKNRTCYDTFFSLLYLWTNWRNTEFPIPSCSHKEVLCSLFFASYLHVSCMHWNWWLHPFFMAHLSASQL</sequence>
<comment type="caution">
    <text evidence="1">The sequence shown here is derived from an EMBL/GenBank/DDBJ whole genome shotgun (WGS) entry which is preliminary data.</text>
</comment>
<organism evidence="1 2">
    <name type="scientific">Alligator mississippiensis</name>
    <name type="common">American alligator</name>
    <dbReference type="NCBI Taxonomy" id="8496"/>
    <lineage>
        <taxon>Eukaryota</taxon>
        <taxon>Metazoa</taxon>
        <taxon>Chordata</taxon>
        <taxon>Craniata</taxon>
        <taxon>Vertebrata</taxon>
        <taxon>Euteleostomi</taxon>
        <taxon>Archelosauria</taxon>
        <taxon>Archosauria</taxon>
        <taxon>Crocodylia</taxon>
        <taxon>Alligatoridae</taxon>
        <taxon>Alligatorinae</taxon>
        <taxon>Alligator</taxon>
    </lineage>
</organism>
<gene>
    <name evidence="1" type="ORF">Y1Q_0019236</name>
</gene>